<dbReference type="RefSeq" id="WP_078707025.1">
    <property type="nucleotide sequence ID" value="NZ_FUXL01000002.1"/>
</dbReference>
<comment type="subunit">
    <text evidence="14 15">F-type ATPases have 2 components, F(1) - the catalytic core - and F(0) - the membrane proton channel. F(1) has five subunits: alpha(3), beta(3), gamma(1), delta(1), epsilon(1). F(0) has three main subunits: a(1), b(2) and c(10-14). The alpha and beta chains form an alternating ring which encloses part of the gamma chain. F(1) is attached to F(0) by a central stalk formed by the gamma and epsilon chains, while a peripheral stalk is formed by the delta and b chains.</text>
</comment>
<comment type="subcellular location">
    <subcellularLocation>
        <location evidence="1">Cell inner membrane</location>
        <topology evidence="1">Single-pass membrane protein</topology>
    </subcellularLocation>
    <subcellularLocation>
        <location evidence="15">Cell membrane</location>
        <topology evidence="15">Single-pass membrane protein</topology>
    </subcellularLocation>
</comment>
<dbReference type="CDD" id="cd06503">
    <property type="entry name" value="ATP-synt_Fo_b"/>
    <property type="match status" value="1"/>
</dbReference>
<gene>
    <name evidence="15" type="primary">atpF</name>
    <name evidence="18" type="ORF">SAMN05428963_102372</name>
</gene>
<dbReference type="InterPro" id="IPR002146">
    <property type="entry name" value="ATP_synth_b/b'su_bac/chlpt"/>
</dbReference>
<protein>
    <recommendedName>
        <fullName evidence="15">ATP synthase subunit b</fullName>
    </recommendedName>
    <alternativeName>
        <fullName evidence="15">ATP synthase F(0) sector subunit b</fullName>
    </alternativeName>
    <alternativeName>
        <fullName evidence="15">ATPase subunit I</fullName>
    </alternativeName>
    <alternativeName>
        <fullName evidence="15">F-type ATPase subunit b</fullName>
        <shortName evidence="15">F-ATPase subunit b</shortName>
    </alternativeName>
</protein>
<comment type="similarity">
    <text evidence="2 15 16">Belongs to the ATPase B chain family.</text>
</comment>
<evidence type="ECO:0000256" key="1">
    <source>
        <dbReference type="ARBA" id="ARBA00004377"/>
    </source>
</evidence>
<evidence type="ECO:0000256" key="8">
    <source>
        <dbReference type="ARBA" id="ARBA00022989"/>
    </source>
</evidence>
<keyword evidence="6 15" id="KW-0812">Transmembrane</keyword>
<evidence type="ECO:0000256" key="17">
    <source>
        <dbReference type="SAM" id="Coils"/>
    </source>
</evidence>
<evidence type="ECO:0000256" key="3">
    <source>
        <dbReference type="ARBA" id="ARBA00022448"/>
    </source>
</evidence>
<dbReference type="STRING" id="1365950.SAMN05428963_102372"/>
<evidence type="ECO:0000256" key="14">
    <source>
        <dbReference type="ARBA" id="ARBA00025830"/>
    </source>
</evidence>
<keyword evidence="19" id="KW-1185">Reference proteome</keyword>
<proteinExistence type="inferred from homology"/>
<accession>A0A1T4N1Z6</accession>
<dbReference type="GO" id="GO:0045259">
    <property type="term" value="C:proton-transporting ATP synthase complex"/>
    <property type="evidence" value="ECO:0007669"/>
    <property type="project" value="UniProtKB-KW"/>
</dbReference>
<evidence type="ECO:0000256" key="7">
    <source>
        <dbReference type="ARBA" id="ARBA00022781"/>
    </source>
</evidence>
<dbReference type="GO" id="GO:0046933">
    <property type="term" value="F:proton-transporting ATP synthase activity, rotational mechanism"/>
    <property type="evidence" value="ECO:0007669"/>
    <property type="project" value="UniProtKB-UniRule"/>
</dbReference>
<keyword evidence="7 15" id="KW-0375">Hydrogen ion transport</keyword>
<keyword evidence="8 15" id="KW-1133">Transmembrane helix</keyword>
<comment type="function">
    <text evidence="12 15">F(1)F(0) ATP synthase produces ATP from ADP in the presence of a proton or sodium gradient. F-type ATPases consist of two structural domains, F(1) containing the extramembraneous catalytic core and F(0) containing the membrane proton channel, linked together by a central stalk and a peripheral stalk. During catalysis, ATP synthesis in the catalytic domain of F(1) is coupled via a rotary mechanism of the central stalk subunits to proton translocation.</text>
</comment>
<organism evidence="18 19">
    <name type="scientific">Consotaella salsifontis</name>
    <dbReference type="NCBI Taxonomy" id="1365950"/>
    <lineage>
        <taxon>Bacteria</taxon>
        <taxon>Pseudomonadati</taxon>
        <taxon>Pseudomonadota</taxon>
        <taxon>Alphaproteobacteria</taxon>
        <taxon>Hyphomicrobiales</taxon>
        <taxon>Aurantimonadaceae</taxon>
        <taxon>Consotaella</taxon>
    </lineage>
</organism>
<feature type="transmembrane region" description="Helical" evidence="15">
    <location>
        <begin position="6"/>
        <end position="23"/>
    </location>
</feature>
<dbReference type="GO" id="GO:0005886">
    <property type="term" value="C:plasma membrane"/>
    <property type="evidence" value="ECO:0007669"/>
    <property type="project" value="UniProtKB-SubCell"/>
</dbReference>
<keyword evidence="11 15" id="KW-0066">ATP synthesis</keyword>
<dbReference type="InterPro" id="IPR050059">
    <property type="entry name" value="ATP_synthase_B_chain"/>
</dbReference>
<name>A0A1T4N1Z6_9HYPH</name>
<dbReference type="PANTHER" id="PTHR33445:SF1">
    <property type="entry name" value="ATP SYNTHASE SUBUNIT B"/>
    <property type="match status" value="1"/>
</dbReference>
<dbReference type="Proteomes" id="UP000190135">
    <property type="component" value="Unassembled WGS sequence"/>
</dbReference>
<evidence type="ECO:0000256" key="16">
    <source>
        <dbReference type="RuleBase" id="RU003848"/>
    </source>
</evidence>
<dbReference type="Pfam" id="PF00430">
    <property type="entry name" value="ATP-synt_B"/>
    <property type="match status" value="1"/>
</dbReference>
<dbReference type="HAMAP" id="MF_01398">
    <property type="entry name" value="ATP_synth_b_bprime"/>
    <property type="match status" value="1"/>
</dbReference>
<keyword evidence="10 15" id="KW-0472">Membrane</keyword>
<dbReference type="EMBL" id="FUXL01000002">
    <property type="protein sequence ID" value="SJZ72888.1"/>
    <property type="molecule type" value="Genomic_DNA"/>
</dbReference>
<sequence length="161" mass="17795">MLSDATFWAFIALVLFIGGLIYFRLPGMIGRSLDARAQRIRNEIEEARELKEEAKQQLAEFQRRRREAEAEAKEIIAAAKREAEAIVDEARAKSESYLARRTAMAELKISQAEADAVAEVRASAVDLAVAAAGRIIAERNSGSGSDRFVSDAISEIKQKLQ</sequence>
<dbReference type="PANTHER" id="PTHR33445">
    <property type="entry name" value="ATP SYNTHASE SUBUNIT B', CHLOROPLASTIC"/>
    <property type="match status" value="1"/>
</dbReference>
<evidence type="ECO:0000256" key="10">
    <source>
        <dbReference type="ARBA" id="ARBA00023136"/>
    </source>
</evidence>
<evidence type="ECO:0000256" key="15">
    <source>
        <dbReference type="HAMAP-Rule" id="MF_01398"/>
    </source>
</evidence>
<dbReference type="GO" id="GO:0046961">
    <property type="term" value="F:proton-transporting ATPase activity, rotational mechanism"/>
    <property type="evidence" value="ECO:0007669"/>
    <property type="project" value="TreeGrafter"/>
</dbReference>
<evidence type="ECO:0000313" key="19">
    <source>
        <dbReference type="Proteomes" id="UP000190135"/>
    </source>
</evidence>
<keyword evidence="9 15" id="KW-0406">Ion transport</keyword>
<evidence type="ECO:0000256" key="13">
    <source>
        <dbReference type="ARBA" id="ARBA00025614"/>
    </source>
</evidence>
<keyword evidence="4 15" id="KW-1003">Cell membrane</keyword>
<evidence type="ECO:0000256" key="9">
    <source>
        <dbReference type="ARBA" id="ARBA00023065"/>
    </source>
</evidence>
<evidence type="ECO:0000256" key="5">
    <source>
        <dbReference type="ARBA" id="ARBA00022547"/>
    </source>
</evidence>
<dbReference type="AlphaFoldDB" id="A0A1T4N1Z6"/>
<evidence type="ECO:0000256" key="4">
    <source>
        <dbReference type="ARBA" id="ARBA00022475"/>
    </source>
</evidence>
<evidence type="ECO:0000256" key="2">
    <source>
        <dbReference type="ARBA" id="ARBA00005513"/>
    </source>
</evidence>
<evidence type="ECO:0000256" key="6">
    <source>
        <dbReference type="ARBA" id="ARBA00022692"/>
    </source>
</evidence>
<comment type="function">
    <text evidence="13">Component of the F(0) channel, it forms part of the peripheral stalk, linking F(1) to F(0). The b'-subunit is a diverged and duplicated form of b found in plants and photosynthetic bacteria.</text>
</comment>
<keyword evidence="17" id="KW-0175">Coiled coil</keyword>
<dbReference type="OrthoDB" id="8479836at2"/>
<evidence type="ECO:0000256" key="11">
    <source>
        <dbReference type="ARBA" id="ARBA00023310"/>
    </source>
</evidence>
<keyword evidence="5 15" id="KW-0138">CF(0)</keyword>
<reference evidence="18 19" key="1">
    <citation type="submission" date="2017-02" db="EMBL/GenBank/DDBJ databases">
        <authorList>
            <person name="Peterson S.W."/>
        </authorList>
    </citation>
    <scope>NUCLEOTIDE SEQUENCE [LARGE SCALE GENOMIC DNA]</scope>
    <source>
        <strain evidence="18 19">USBA 369</strain>
    </source>
</reference>
<evidence type="ECO:0000313" key="18">
    <source>
        <dbReference type="EMBL" id="SJZ72888.1"/>
    </source>
</evidence>
<evidence type="ECO:0000256" key="12">
    <source>
        <dbReference type="ARBA" id="ARBA00025198"/>
    </source>
</evidence>
<dbReference type="NCBIfam" id="NF006611">
    <property type="entry name" value="PRK09173.1"/>
    <property type="match status" value="1"/>
</dbReference>
<keyword evidence="3 15" id="KW-0813">Transport</keyword>
<feature type="coiled-coil region" evidence="17">
    <location>
        <begin position="30"/>
        <end position="100"/>
    </location>
</feature>